<dbReference type="UniPathway" id="UPA00253">
    <property type="reaction ID" value="UER00328"/>
</dbReference>
<keyword evidence="6 9" id="KW-0560">Oxidoreductase</keyword>
<dbReference type="InterPro" id="IPR036188">
    <property type="entry name" value="FAD/NAD-bd_sf"/>
</dbReference>
<comment type="similarity">
    <text evidence="9">Belongs to the aromatic-ring hydroxylase family. KMO subfamily.</text>
</comment>
<sequence length="442" mass="48254">MKRDEDVAVVGAGLAGCLLACYLARRGRRVTMYERRADPRTGAAERGRSINLALSERGLDALRRIGLAEVALADALPMRGRMIHPVQGELDFQPYSSDQDRAINSISRGSLNQALLDAALAAGVEVHFEHTLVGLAPATGDLRFETPAGDRKATAAVVFGTDGAGSAVRGQLLGHGLLTEELDFLDYGYKELTIPARDGQFALDPGALHIWPRGTSMMIALPNPDRSFTCTLFWPTGGVSSFASLASPAAIEQHFATHYPDVPALAPDLVDDYRRNPVGLLGTVRCAPWQAHGRVCLLGDAAHAIVPFYGQGANCAFEDVVWLDHCLEETGDDWSHALPLFEQRRREHTEAIAEMALDNFVEMRDRVASPAYQLRKQVEHGLERLLPGRYVSRYELVSFSSTPYAEVRQRVRRQQRAVLAAGAVAGAGLLLAGLAAVRRWRR</sequence>
<dbReference type="FunFam" id="3.50.50.60:FF:000185">
    <property type="entry name" value="Kynurenine 3-monooxygenase"/>
    <property type="match status" value="1"/>
</dbReference>
<evidence type="ECO:0000256" key="2">
    <source>
        <dbReference type="ARBA" id="ARBA00022630"/>
    </source>
</evidence>
<dbReference type="PANTHER" id="PTHR46028:SF2">
    <property type="entry name" value="KYNURENINE 3-MONOOXYGENASE"/>
    <property type="match status" value="1"/>
</dbReference>
<dbReference type="GO" id="GO:0071949">
    <property type="term" value="F:FAD binding"/>
    <property type="evidence" value="ECO:0007669"/>
    <property type="project" value="InterPro"/>
</dbReference>
<keyword evidence="5 9" id="KW-0521">NADP</keyword>
<keyword evidence="7 9" id="KW-0503">Monooxygenase</keyword>
<keyword evidence="2 9" id="KW-0285">Flavoprotein</keyword>
<dbReference type="PRINTS" id="PR00420">
    <property type="entry name" value="RNGMNOXGNASE"/>
</dbReference>
<evidence type="ECO:0000256" key="8">
    <source>
        <dbReference type="ARBA" id="ARBA00047818"/>
    </source>
</evidence>
<dbReference type="Proteomes" id="UP000662857">
    <property type="component" value="Chromosome"/>
</dbReference>
<evidence type="ECO:0000256" key="3">
    <source>
        <dbReference type="ARBA" id="ARBA00022642"/>
    </source>
</evidence>
<evidence type="ECO:0000256" key="1">
    <source>
        <dbReference type="ARBA" id="ARBA00001974"/>
    </source>
</evidence>
<keyword evidence="10" id="KW-0812">Transmembrane</keyword>
<protein>
    <recommendedName>
        <fullName evidence="9">Kynurenine 3-monooxygenase</fullName>
        <ecNumber evidence="9">1.14.13.9</ecNumber>
    </recommendedName>
    <alternativeName>
        <fullName evidence="9">Kynurenine 3-hydroxylase</fullName>
    </alternativeName>
</protein>
<keyword evidence="10" id="KW-0472">Membrane</keyword>
<comment type="pathway">
    <text evidence="9">Cofactor biosynthesis; NAD(+) biosynthesis; quinolinate from L-kynurenine: step 1/3.</text>
</comment>
<comment type="function">
    <text evidence="9">Catalyzes the hydroxylation of L-kynurenine (L-Kyn) to form 3-hydroxy-L-kynurenine (L-3OHKyn). Required for synthesis of quinolinic acid.</text>
</comment>
<dbReference type="SUPFAM" id="SSF51905">
    <property type="entry name" value="FAD/NAD(P)-binding domain"/>
    <property type="match status" value="1"/>
</dbReference>
<comment type="catalytic activity">
    <reaction evidence="8 9">
        <text>L-kynurenine + NADPH + O2 + H(+) = 3-hydroxy-L-kynurenine + NADP(+) + H2O</text>
        <dbReference type="Rhea" id="RHEA:20545"/>
        <dbReference type="ChEBI" id="CHEBI:15377"/>
        <dbReference type="ChEBI" id="CHEBI:15378"/>
        <dbReference type="ChEBI" id="CHEBI:15379"/>
        <dbReference type="ChEBI" id="CHEBI:57783"/>
        <dbReference type="ChEBI" id="CHEBI:57959"/>
        <dbReference type="ChEBI" id="CHEBI:58125"/>
        <dbReference type="ChEBI" id="CHEBI:58349"/>
        <dbReference type="EC" id="1.14.13.9"/>
    </reaction>
</comment>
<evidence type="ECO:0000256" key="5">
    <source>
        <dbReference type="ARBA" id="ARBA00022857"/>
    </source>
</evidence>
<evidence type="ECO:0000256" key="9">
    <source>
        <dbReference type="HAMAP-Rule" id="MF_01971"/>
    </source>
</evidence>
<dbReference type="PROSITE" id="PS51257">
    <property type="entry name" value="PROKAR_LIPOPROTEIN"/>
    <property type="match status" value="1"/>
</dbReference>
<dbReference type="InterPro" id="IPR027545">
    <property type="entry name" value="Kynurenine_monooxygenase"/>
</dbReference>
<dbReference type="HAMAP" id="MF_01971">
    <property type="entry name" value="Kynurenine_monooxygenase"/>
    <property type="match status" value="1"/>
</dbReference>
<dbReference type="Gene3D" id="3.50.50.60">
    <property type="entry name" value="FAD/NAD(P)-binding domain"/>
    <property type="match status" value="1"/>
</dbReference>
<dbReference type="RefSeq" id="WP_239678184.1">
    <property type="nucleotide sequence ID" value="NZ_CP070499.1"/>
</dbReference>
<dbReference type="GO" id="GO:0004502">
    <property type="term" value="F:kynurenine 3-monooxygenase activity"/>
    <property type="evidence" value="ECO:0007669"/>
    <property type="project" value="UniProtKB-UniRule"/>
</dbReference>
<evidence type="ECO:0000256" key="10">
    <source>
        <dbReference type="SAM" id="Phobius"/>
    </source>
</evidence>
<evidence type="ECO:0000256" key="7">
    <source>
        <dbReference type="ARBA" id="ARBA00023033"/>
    </source>
</evidence>
<dbReference type="EC" id="1.14.13.9" evidence="9"/>
<evidence type="ECO:0000313" key="12">
    <source>
        <dbReference type="EMBL" id="QSB15987.1"/>
    </source>
</evidence>
<feature type="transmembrane region" description="Helical" evidence="10">
    <location>
        <begin position="6"/>
        <end position="25"/>
    </location>
</feature>
<dbReference type="KEGG" id="nhy:JQS43_06595"/>
<accession>A0A895YDY2</accession>
<dbReference type="GO" id="GO:0043420">
    <property type="term" value="P:anthranilate metabolic process"/>
    <property type="evidence" value="ECO:0007669"/>
    <property type="project" value="UniProtKB-UniRule"/>
</dbReference>
<name>A0A895YDY2_9ACTN</name>
<dbReference type="EMBL" id="CP070499">
    <property type="protein sequence ID" value="QSB15987.1"/>
    <property type="molecule type" value="Genomic_DNA"/>
</dbReference>
<dbReference type="PANTHER" id="PTHR46028">
    <property type="entry name" value="KYNURENINE 3-MONOOXYGENASE"/>
    <property type="match status" value="1"/>
</dbReference>
<dbReference type="Pfam" id="PF01494">
    <property type="entry name" value="FAD_binding_3"/>
    <property type="match status" value="1"/>
</dbReference>
<keyword evidence="10" id="KW-1133">Transmembrane helix</keyword>
<proteinExistence type="inferred from homology"/>
<organism evidence="12 13">
    <name type="scientific">Natronosporangium hydrolyticum</name>
    <dbReference type="NCBI Taxonomy" id="2811111"/>
    <lineage>
        <taxon>Bacteria</taxon>
        <taxon>Bacillati</taxon>
        <taxon>Actinomycetota</taxon>
        <taxon>Actinomycetes</taxon>
        <taxon>Micromonosporales</taxon>
        <taxon>Micromonosporaceae</taxon>
        <taxon>Natronosporangium</taxon>
    </lineage>
</organism>
<feature type="domain" description="FAD-binding" evidence="11">
    <location>
        <begin position="6"/>
        <end position="352"/>
    </location>
</feature>
<keyword evidence="13" id="KW-1185">Reference proteome</keyword>
<dbReference type="GO" id="GO:0009435">
    <property type="term" value="P:NAD+ biosynthetic process"/>
    <property type="evidence" value="ECO:0007669"/>
    <property type="project" value="UniProtKB-UniPathway"/>
</dbReference>
<evidence type="ECO:0000259" key="11">
    <source>
        <dbReference type="Pfam" id="PF01494"/>
    </source>
</evidence>
<dbReference type="InterPro" id="IPR002938">
    <property type="entry name" value="FAD-bd"/>
</dbReference>
<reference evidence="12" key="1">
    <citation type="submission" date="2021-02" db="EMBL/GenBank/DDBJ databases">
        <title>Natrosporangium hydrolyticum gen. nov., sp. nov, a haloalkaliphilic actinobacterium from a soda solonchak soil.</title>
        <authorList>
            <person name="Sorokin D.Y."/>
            <person name="Khijniak T.V."/>
            <person name="Zakharycheva A.P."/>
            <person name="Boueva O.V."/>
            <person name="Ariskina E.V."/>
            <person name="Hahnke R.L."/>
            <person name="Bunk B."/>
            <person name="Sproer C."/>
            <person name="Schumann P."/>
            <person name="Evtushenko L.I."/>
            <person name="Kublanov I.V."/>
        </authorList>
    </citation>
    <scope>NUCLEOTIDE SEQUENCE</scope>
    <source>
        <strain evidence="12">DSM 106523</strain>
    </source>
</reference>
<comment type="cofactor">
    <cofactor evidence="1 9">
        <name>FAD</name>
        <dbReference type="ChEBI" id="CHEBI:57692"/>
    </cofactor>
</comment>
<evidence type="ECO:0000256" key="4">
    <source>
        <dbReference type="ARBA" id="ARBA00022827"/>
    </source>
</evidence>
<dbReference type="GO" id="GO:0019805">
    <property type="term" value="P:quinolinate biosynthetic process"/>
    <property type="evidence" value="ECO:0007669"/>
    <property type="project" value="UniProtKB-UniRule"/>
</dbReference>
<keyword evidence="4 9" id="KW-0274">FAD</keyword>
<dbReference type="GO" id="GO:0006569">
    <property type="term" value="P:L-tryptophan catabolic process"/>
    <property type="evidence" value="ECO:0007669"/>
    <property type="project" value="UniProtKB-UniRule"/>
</dbReference>
<dbReference type="GO" id="GO:0070189">
    <property type="term" value="P:kynurenine metabolic process"/>
    <property type="evidence" value="ECO:0007669"/>
    <property type="project" value="TreeGrafter"/>
</dbReference>
<feature type="transmembrane region" description="Helical" evidence="10">
    <location>
        <begin position="417"/>
        <end position="437"/>
    </location>
</feature>
<evidence type="ECO:0000256" key="6">
    <source>
        <dbReference type="ARBA" id="ARBA00023002"/>
    </source>
</evidence>
<evidence type="ECO:0000313" key="13">
    <source>
        <dbReference type="Proteomes" id="UP000662857"/>
    </source>
</evidence>
<keyword evidence="3 9" id="KW-0662">Pyridine nucleotide biosynthesis</keyword>
<dbReference type="AlphaFoldDB" id="A0A895YDY2"/>
<gene>
    <name evidence="9" type="primary">kmo</name>
    <name evidence="12" type="ORF">JQS43_06595</name>
</gene>